<dbReference type="CDD" id="cd24034">
    <property type="entry name" value="ASKHA_NBD_O66634-like_rpt1"/>
    <property type="match status" value="1"/>
</dbReference>
<dbReference type="AlphaFoldDB" id="A0A934U376"/>
<dbReference type="NCBIfam" id="TIGR00241">
    <property type="entry name" value="CoA_E_activ"/>
    <property type="match status" value="1"/>
</dbReference>
<dbReference type="Pfam" id="PF01869">
    <property type="entry name" value="BcrAD_BadFG"/>
    <property type="match status" value="2"/>
</dbReference>
<accession>A0A934U376</accession>
<name>A0A934U376_9FIRM</name>
<organism evidence="7 8">
    <name type="scientific">Ruminococcus difficilis</name>
    <dbReference type="NCBI Taxonomy" id="2763069"/>
    <lineage>
        <taxon>Bacteria</taxon>
        <taxon>Bacillati</taxon>
        <taxon>Bacillota</taxon>
        <taxon>Clostridia</taxon>
        <taxon>Eubacteriales</taxon>
        <taxon>Oscillospiraceae</taxon>
        <taxon>Ruminococcus</taxon>
    </lineage>
</organism>
<reference evidence="7" key="1">
    <citation type="submission" date="2021-01" db="EMBL/GenBank/DDBJ databases">
        <title>Genome public.</title>
        <authorList>
            <person name="Liu C."/>
            <person name="Sun Q."/>
        </authorList>
    </citation>
    <scope>NUCLEOTIDE SEQUENCE</scope>
    <source>
        <strain evidence="7">M6</strain>
    </source>
</reference>
<keyword evidence="8" id="KW-1185">Reference proteome</keyword>
<evidence type="ECO:0000256" key="1">
    <source>
        <dbReference type="ARBA" id="ARBA00001966"/>
    </source>
</evidence>
<dbReference type="PANTHER" id="PTHR32329">
    <property type="entry name" value="BIFUNCTIONAL PROTEIN [INCLUDES 2-HYDROXYACYL-COA DEHYDRATASE (N-TER) AND ITS ACTIVATOR DOMAIN (C_TERM)-RELATED"/>
    <property type="match status" value="1"/>
</dbReference>
<keyword evidence="4" id="KW-0411">Iron-sulfur</keyword>
<dbReference type="Proteomes" id="UP000633365">
    <property type="component" value="Unassembled WGS sequence"/>
</dbReference>
<evidence type="ECO:0000313" key="7">
    <source>
        <dbReference type="EMBL" id="MBK6087564.1"/>
    </source>
</evidence>
<feature type="domain" description="DUF2229" evidence="6">
    <location>
        <begin position="693"/>
        <end position="911"/>
    </location>
</feature>
<dbReference type="SUPFAM" id="SSF53067">
    <property type="entry name" value="Actin-like ATPase domain"/>
    <property type="match status" value="2"/>
</dbReference>
<gene>
    <name evidence="7" type="ORF">JKK62_02685</name>
</gene>
<sequence length="1006" mass="111471">MKINDPKNRTEGNLLLGIDIGSTTAKLALIDDGELIYSRYERHFSQVRQKTLEMVEAIKELLDGRSFTVAVSGSAGMGMANAARLSFVQEVYATAECVRCLQPDTDAVIELGGEDAKIIFFTGGLDERMNGSCAGGTGAFIDQMATLLNLSNTEMDELSLTHQHLYPIASRCGVFAKTDIQPLINQGATKADIAASIYQAVVNQTVGGLAQGRKIEGKVMFLGGPLHYCMGLRERFVETLKLSEENAIFPGYGLYAVAIGASLYSEDSELMGYEELVKRLKESMKHKEKVSTLPPLFKDKNEYQAFIHRHTQNSVKTEYAGGYTGDAYIGIDCGSTTTKLVVITDSCDIIYTYYSSNKGNPVQIVQEQLAKIYDEFGDKLTIRGCAVTGYGEELIKRAFSIDFGLVETMAHYTAAKFFDKNVDFILDIGGQDIKCFKIRNNSIDSIMLNEACSSGCGSFIETFAQSMGYTVEEFARQGLFSMAPVDLGTRCTVFMNSSVKQAQKDGASVQDISAGLSLSVVKNAIYKVIRATTPDELGQRIVVQGGTFMNDAVLRCFEKEIGREVVRPNIAGLMGAFGAALYAKEHRPKTSSILDAQAVRTLRHESRSAVCKGCTNNCRLTINIFNGKDKLISGNQCEKGAGIRLSDDEKLPNLYEYKRQLIENYQTSNHQPDNPPSLDTRVRDTSLRKGRRTIGLPMALGMYELYPLWHTIFTQLGFEVVGSGFSTRKLYQKGQFSIPSDTVCYPAKLMHGHIETLLEQDADAIFYPCLTYNINENKGDNFYNCPVVAYYSELLQSNMDSLKQTKFLCPYLNINSEKELSRELTLVLSKHFDFIKKSDVTRAVKAGIAEYHAHMQRVYDEGARAVKFARDKGKRIMILAGRPYHIDPEICHGIDKLATSLGFVVVSEDSVTADKEPPTLGVLNQWTYHSRLYAAAQYASEHDDTQLVQLVSFGCGVDAVTTDEVRSILERNGKLYTQIKIDEITNLGAVRIRLRSLIGALQERGQ</sequence>
<dbReference type="Gene3D" id="3.30.420.40">
    <property type="match status" value="4"/>
</dbReference>
<protein>
    <submittedName>
        <fullName evidence="7">2-hydroxyacyl-CoA dehydratase</fullName>
    </submittedName>
</protein>
<evidence type="ECO:0000256" key="4">
    <source>
        <dbReference type="ARBA" id="ARBA00023014"/>
    </source>
</evidence>
<dbReference type="CDD" id="cd24035">
    <property type="entry name" value="ASKHA_NBD_O66634-like_rpt2"/>
    <property type="match status" value="1"/>
</dbReference>
<comment type="cofactor">
    <cofactor evidence="1">
        <name>[4Fe-4S] cluster</name>
        <dbReference type="ChEBI" id="CHEBI:49883"/>
    </cofactor>
</comment>
<evidence type="ECO:0000256" key="2">
    <source>
        <dbReference type="ARBA" id="ARBA00022723"/>
    </source>
</evidence>
<dbReference type="RefSeq" id="WP_201426870.1">
    <property type="nucleotide sequence ID" value="NZ_JAEQMG010000040.1"/>
</dbReference>
<dbReference type="InterPro" id="IPR043129">
    <property type="entry name" value="ATPase_NBD"/>
</dbReference>
<evidence type="ECO:0000259" key="6">
    <source>
        <dbReference type="Pfam" id="PF09989"/>
    </source>
</evidence>
<dbReference type="InterPro" id="IPR051805">
    <property type="entry name" value="Dehydratase_Activator_Redct"/>
</dbReference>
<feature type="domain" description="ATPase BadF/BadG/BcrA/BcrD type" evidence="5">
    <location>
        <begin position="16"/>
        <end position="264"/>
    </location>
</feature>
<dbReference type="GO" id="GO:0046872">
    <property type="term" value="F:metal ion binding"/>
    <property type="evidence" value="ECO:0007669"/>
    <property type="project" value="UniProtKB-KW"/>
</dbReference>
<dbReference type="Pfam" id="PF09989">
    <property type="entry name" value="DUF2229"/>
    <property type="match status" value="1"/>
</dbReference>
<evidence type="ECO:0000259" key="5">
    <source>
        <dbReference type="Pfam" id="PF01869"/>
    </source>
</evidence>
<dbReference type="InterPro" id="IPR002731">
    <property type="entry name" value="ATPase_BadF"/>
</dbReference>
<keyword evidence="2" id="KW-0479">Metal-binding</keyword>
<comment type="caution">
    <text evidence="7">The sequence shown here is derived from an EMBL/GenBank/DDBJ whole genome shotgun (WGS) entry which is preliminary data.</text>
</comment>
<dbReference type="InterPro" id="IPR008275">
    <property type="entry name" value="CoA_E_activase_dom"/>
</dbReference>
<proteinExistence type="predicted"/>
<evidence type="ECO:0000256" key="3">
    <source>
        <dbReference type="ARBA" id="ARBA00023004"/>
    </source>
</evidence>
<evidence type="ECO:0000313" key="8">
    <source>
        <dbReference type="Proteomes" id="UP000633365"/>
    </source>
</evidence>
<dbReference type="GO" id="GO:0051536">
    <property type="term" value="F:iron-sulfur cluster binding"/>
    <property type="evidence" value="ECO:0007669"/>
    <property type="project" value="UniProtKB-KW"/>
</dbReference>
<dbReference type="InterPro" id="IPR018709">
    <property type="entry name" value="CoA_activase_DUF2229"/>
</dbReference>
<keyword evidence="3" id="KW-0408">Iron</keyword>
<dbReference type="EMBL" id="JAEQMG010000040">
    <property type="protein sequence ID" value="MBK6087564.1"/>
    <property type="molecule type" value="Genomic_DNA"/>
</dbReference>
<feature type="domain" description="ATPase BadF/BadG/BcrA/BcrD type" evidence="5">
    <location>
        <begin position="329"/>
        <end position="583"/>
    </location>
</feature>
<dbReference type="PANTHER" id="PTHR32329:SF4">
    <property type="entry name" value="ACTIVATOR OF 2-HYDROXYACYL-COA DEHYDRATASE"/>
    <property type="match status" value="1"/>
</dbReference>